<proteinExistence type="predicted"/>
<sequence>MLSLSKSLRVASSLRRCSGKVSCRTFQWDCKTYKSRIAGTNLGFSRAPDAWAYEFDPSGPSILTNEICVPWPNARERGPGAPMFHLGFSLGDSGLVIPERLASSPGNVPEAALKEAKDLYQQVKVPYVLFYDAYSLATEGAYVGTLTMLTPPVEVAGQPGVAQVGYVTAEHCLHRRPGHFLVSNDLASVKDATALHSNITDGSWKVNKPVDILSPALHKELYAPGRTYQLFLPETTAMEGYKGISEQVLEMTSRLNHHYEPLYGGGRADEPDVAIMTTTPRQMPTGGYFPCAEEFGNAAGQPADFMVPTCKEPALHDLITVSGMPGPVDQDQAIRLYGAEAADAAALVKELHSCLKPYTAVVSPGDILAYDGWHLAHRSSAWKGMAGGPVRVLDRPQLLLGIHTSGRTDLGFNVAVSVNHKLFVVWYVREILPIICRLSEDAWPAEYMRSALALWLQHHRGLIESEGLWEGSPSAFCHAT</sequence>
<accession>A0AAW1NVS7</accession>
<keyword evidence="2" id="KW-1185">Reference proteome</keyword>
<protein>
    <recommendedName>
        <fullName evidence="3">TauD/TfdA-like domain-containing protein</fullName>
    </recommendedName>
</protein>
<dbReference type="AlphaFoldDB" id="A0AAW1NVS7"/>
<evidence type="ECO:0008006" key="3">
    <source>
        <dbReference type="Google" id="ProtNLM"/>
    </source>
</evidence>
<name>A0AAW1NVS7_9CHLO</name>
<organism evidence="1 2">
    <name type="scientific">Symbiochloris irregularis</name>
    <dbReference type="NCBI Taxonomy" id="706552"/>
    <lineage>
        <taxon>Eukaryota</taxon>
        <taxon>Viridiplantae</taxon>
        <taxon>Chlorophyta</taxon>
        <taxon>core chlorophytes</taxon>
        <taxon>Trebouxiophyceae</taxon>
        <taxon>Trebouxiales</taxon>
        <taxon>Trebouxiaceae</taxon>
        <taxon>Symbiochloris</taxon>
    </lineage>
</organism>
<comment type="caution">
    <text evidence="1">The sequence shown here is derived from an EMBL/GenBank/DDBJ whole genome shotgun (WGS) entry which is preliminary data.</text>
</comment>
<evidence type="ECO:0000313" key="1">
    <source>
        <dbReference type="EMBL" id="KAK9797792.1"/>
    </source>
</evidence>
<evidence type="ECO:0000313" key="2">
    <source>
        <dbReference type="Proteomes" id="UP001465755"/>
    </source>
</evidence>
<reference evidence="1 2" key="1">
    <citation type="journal article" date="2024" name="Nat. Commun.">
        <title>Phylogenomics reveals the evolutionary origins of lichenization in chlorophyte algae.</title>
        <authorList>
            <person name="Puginier C."/>
            <person name="Libourel C."/>
            <person name="Otte J."/>
            <person name="Skaloud P."/>
            <person name="Haon M."/>
            <person name="Grisel S."/>
            <person name="Petersen M."/>
            <person name="Berrin J.G."/>
            <person name="Delaux P.M."/>
            <person name="Dal Grande F."/>
            <person name="Keller J."/>
        </authorList>
    </citation>
    <scope>NUCLEOTIDE SEQUENCE [LARGE SCALE GENOMIC DNA]</scope>
    <source>
        <strain evidence="1 2">SAG 2036</strain>
    </source>
</reference>
<dbReference type="EMBL" id="JALJOQ010000104">
    <property type="protein sequence ID" value="KAK9797792.1"/>
    <property type="molecule type" value="Genomic_DNA"/>
</dbReference>
<gene>
    <name evidence="1" type="ORF">WJX73_005420</name>
</gene>
<dbReference type="Proteomes" id="UP001465755">
    <property type="component" value="Unassembled WGS sequence"/>
</dbReference>